<evidence type="ECO:0000256" key="1">
    <source>
        <dbReference type="SAM" id="MobiDB-lite"/>
    </source>
</evidence>
<keyword evidence="3" id="KW-1185">Reference proteome</keyword>
<reference evidence="2" key="1">
    <citation type="journal article" date="2023" name="Plant J.">
        <title>The genome of the king protea, Protea cynaroides.</title>
        <authorList>
            <person name="Chang J."/>
            <person name="Duong T.A."/>
            <person name="Schoeman C."/>
            <person name="Ma X."/>
            <person name="Roodt D."/>
            <person name="Barker N."/>
            <person name="Li Z."/>
            <person name="Van de Peer Y."/>
            <person name="Mizrachi E."/>
        </authorList>
    </citation>
    <scope>NUCLEOTIDE SEQUENCE</scope>
    <source>
        <tissue evidence="2">Young leaves</tissue>
    </source>
</reference>
<feature type="compositionally biased region" description="Pro residues" evidence="1">
    <location>
        <begin position="74"/>
        <end position="88"/>
    </location>
</feature>
<dbReference type="AlphaFoldDB" id="A0A9Q0GXM4"/>
<gene>
    <name evidence="2" type="ORF">NE237_011694</name>
</gene>
<feature type="compositionally biased region" description="Low complexity" evidence="1">
    <location>
        <begin position="89"/>
        <end position="106"/>
    </location>
</feature>
<dbReference type="Proteomes" id="UP001141806">
    <property type="component" value="Unassembled WGS sequence"/>
</dbReference>
<sequence length="123" mass="13161">MEEICGRVRWSEKGGEERCIRLPELQQKSERESGDQRVWECPWSAKVQLMHKVIRDKVARPSISALPPAASSSPPTPPEAASPTPAPPEAASSTPAPPEATSSTPAPLDPSSNPEECLPPTEG</sequence>
<dbReference type="EMBL" id="JAMYWD010000011">
    <property type="protein sequence ID" value="KAJ4954911.1"/>
    <property type="molecule type" value="Genomic_DNA"/>
</dbReference>
<evidence type="ECO:0000313" key="3">
    <source>
        <dbReference type="Proteomes" id="UP001141806"/>
    </source>
</evidence>
<evidence type="ECO:0000313" key="2">
    <source>
        <dbReference type="EMBL" id="KAJ4954911.1"/>
    </source>
</evidence>
<organism evidence="2 3">
    <name type="scientific">Protea cynaroides</name>
    <dbReference type="NCBI Taxonomy" id="273540"/>
    <lineage>
        <taxon>Eukaryota</taxon>
        <taxon>Viridiplantae</taxon>
        <taxon>Streptophyta</taxon>
        <taxon>Embryophyta</taxon>
        <taxon>Tracheophyta</taxon>
        <taxon>Spermatophyta</taxon>
        <taxon>Magnoliopsida</taxon>
        <taxon>Proteales</taxon>
        <taxon>Proteaceae</taxon>
        <taxon>Protea</taxon>
    </lineage>
</organism>
<feature type="compositionally biased region" description="Low complexity" evidence="1">
    <location>
        <begin position="64"/>
        <end position="73"/>
    </location>
</feature>
<proteinExistence type="predicted"/>
<name>A0A9Q0GXM4_9MAGN</name>
<protein>
    <submittedName>
        <fullName evidence="2">Uncharacterized protein</fullName>
    </submittedName>
</protein>
<comment type="caution">
    <text evidence="2">The sequence shown here is derived from an EMBL/GenBank/DDBJ whole genome shotgun (WGS) entry which is preliminary data.</text>
</comment>
<feature type="region of interest" description="Disordered" evidence="1">
    <location>
        <begin position="64"/>
        <end position="123"/>
    </location>
</feature>
<accession>A0A9Q0GXM4</accession>